<evidence type="ECO:0000313" key="2">
    <source>
        <dbReference type="Proteomes" id="UP000263486"/>
    </source>
</evidence>
<comment type="caution">
    <text evidence="1">The sequence shown here is derived from an EMBL/GenBank/DDBJ whole genome shotgun (WGS) entry which is preliminary data.</text>
</comment>
<keyword evidence="2" id="KW-1185">Reference proteome</keyword>
<dbReference type="Proteomes" id="UP000263486">
    <property type="component" value="Unassembled WGS sequence"/>
</dbReference>
<gene>
    <name evidence="1" type="ORF">DYH56_01750</name>
</gene>
<protein>
    <submittedName>
        <fullName evidence="1">Uncharacterized protein</fullName>
    </submittedName>
</protein>
<accession>A0ABX9KK82</accession>
<proteinExistence type="predicted"/>
<organism evidence="1 2">
    <name type="scientific">Psychrilyobacter piezotolerans</name>
    <dbReference type="NCBI Taxonomy" id="2293438"/>
    <lineage>
        <taxon>Bacteria</taxon>
        <taxon>Fusobacteriati</taxon>
        <taxon>Fusobacteriota</taxon>
        <taxon>Fusobacteriia</taxon>
        <taxon>Fusobacteriales</taxon>
        <taxon>Fusobacteriaceae</taxon>
        <taxon>Psychrilyobacter</taxon>
    </lineage>
</organism>
<evidence type="ECO:0000313" key="1">
    <source>
        <dbReference type="EMBL" id="REI42897.1"/>
    </source>
</evidence>
<name>A0ABX9KK82_9FUSO</name>
<dbReference type="EMBL" id="QUAJ01000002">
    <property type="protein sequence ID" value="REI42897.1"/>
    <property type="molecule type" value="Genomic_DNA"/>
</dbReference>
<dbReference type="RefSeq" id="WP_114641129.1">
    <property type="nucleotide sequence ID" value="NZ_JAACIO010000002.1"/>
</dbReference>
<reference evidence="1 2" key="1">
    <citation type="submission" date="2018-08" db="EMBL/GenBank/DDBJ databases">
        <title>Draft genome sequence of Psychrilyobacter sp. strain SD5 isolated from Black Sea water.</title>
        <authorList>
            <person name="Yadav S."/>
            <person name="Villanueva L."/>
            <person name="Damste J.S.S."/>
        </authorList>
    </citation>
    <scope>NUCLEOTIDE SEQUENCE [LARGE SCALE GENOMIC DNA]</scope>
    <source>
        <strain evidence="1 2">SD5</strain>
    </source>
</reference>
<sequence>MKIIELLVVLFLIFILAKFYTGGFQDKKSSEIITQKRIYIESQEKLKKAKETMEEEYKKYEKTD</sequence>